<evidence type="ECO:0000256" key="1">
    <source>
        <dbReference type="ARBA" id="ARBA00022737"/>
    </source>
</evidence>
<feature type="region of interest" description="Disordered" evidence="3">
    <location>
        <begin position="1"/>
        <end position="32"/>
    </location>
</feature>
<dbReference type="OMA" id="SYPLMWA"/>
<name>A4RS59_OSTLU</name>
<dbReference type="Proteomes" id="UP000001568">
    <property type="component" value="Chromosome 1"/>
</dbReference>
<proteinExistence type="predicted"/>
<keyword evidence="2" id="KW-0040">ANK repeat</keyword>
<feature type="compositionally biased region" description="Low complexity" evidence="3">
    <location>
        <begin position="567"/>
        <end position="579"/>
    </location>
</feature>
<protein>
    <submittedName>
        <fullName evidence="4">Uncharacterized protein</fullName>
    </submittedName>
</protein>
<dbReference type="KEGG" id="olu:OSTLU_29254"/>
<dbReference type="PANTHER" id="PTHR24189">
    <property type="entry name" value="MYOTROPHIN"/>
    <property type="match status" value="1"/>
</dbReference>
<sequence>MSAPPRASDASSARRHRSNGSTSASFPAWASSTAETTSDSVARAVAERVHVASKLAEHKRNEKLARVRLAIQQAEHETDAMADGGVDAAALEENEVMSDGTSGRATWLLTCAMVEGASASEVRPLFESLVQFECDLDAVGNRMNHGKGISPLALLCSMLESRMLTPSERRTRDAREMTRDKHHERALEEADEEGALYAEKVAAIRKSVGERGDSFAQSSGAIVEFATAMLAAGASANGMYKIQPETGAIADNRIAPYAGVPGTYGSPLFFCALAIISGAGDDVLSLAARLTSRGASANAECERPGRHACCGKFLTPLNVCCAALESSIPYEMEYERKCRIAKLAGLIIQGCDDVKLNIDSTFTHRLSVEELADRRIAPVEIHTLMRGPAIFILACAIAEGVGTVAIALMDLLLEKLDKITDDYVGARSHHGRKLPLLAMVIDAIDAPCSFNSLGFIETRTWWESAAVKANVSDMGSVLGSQLSKGEGSWRALSAVDAEDLSALDEYIPDINDAAFDGRGAVARREEFETERKKEMIMTDEEIAAEAERDRKAARIAAAIAQAEKAQQNSVIEEQQQVSESEPEGDNEETLAAKGATQYTDEDGNTFVVGFTEYMMKSKSGVFLDHEDPEELKRIRAKARAARLGRFELLVETAKNVTFSLIDSSEKAIGDVTTALALAQGEEEEKAVVFNRPTQARLDCLDLAKSLLKRGANPNVRMTLNREFAHTCAETTTTPLCMVSGYIARDMQEAYPLFEMLLETNIDVNARGLGPYPIAAPPLFTLAMAIYHGVDGAEEAFEKLLKYNVSVDLKALFPDGSKGTTLIQLIHALRAGKSDRQRILRLIKQVLERGADPNLCCIEVYSEKIPEAYIEAIKITNHQVPAVTFAMMPERTLLCARAEENAQVASIVHRVRQPSMELVPPHPGEHEDLSDGELSSLDFGKVFEEVTRLKKIKESGDTDDDASVRSSMFGSVKNFDFGAPFPALPHRSGECQYPPLFWAIEAAAKEGHKEAVELVVRLLDAGAMVRRMMHKNFHSWIEGNLVAMAIAAAVEAAAPLPAPEDETNFERLNVGEVLLRLNQAANQEQPKTKETEEDKFDNTISNALEHAAFRRQSTRVYDQGEEEPSFYEKVTKRNEARILGGVNDDIDISALRRRTVLDALRPERPDDGRVYTVEEAPEDVNADTEAVPTKIVPKMSMVQGVIRPKGSRFGPASIAARRDIPGLVRTVVVGHTSFETRALEITRKENERRAHEIRQRFVNPNNTVRGGQVRSSTWWSSSVDKNVYDSDPQTDDDLEEQLQAADTKELDWAINEEEEKRQTELNRMVHGIIPKGLQNFGVKRQSATGSDSQVKVTKSGIETTTMISSRMNMEVRQNISAAVVKEETATLLTSGGESYESRNEGSAYWPSDDEFPEEFDQTEMDKLYDDVDKIGAPSEADREEQMLIEAEWESARPLTREELELRHASRQKTTLAVAIKLLEKCSADNIDAFARNPLLESYGVGLVPYEFTPLFAALYGAATAKSQEQLAVGITLAKICINKGANVDKIGLHSVLAPEAYSNARNQLKAHRMRRYKELRERYVEQGDKTALDETLNDNFVLDPERSIGMRSYPLMWAVTAAIRAEARELGCEDIVKHMLMEGADPTSISLQAIDGPRAVDARVHHGSVLYLWGTAEDLFKASQKRYQSVISTRLNIARMLSEFGARSSYRSQTNFPYVVNRTEAASAGRWLIKGKEGFGIVAAPPESENTIDRLEPFKNRVVRAMHDGAGHKRHVTIESNRERKVNSILADQGTSETFGTWIWPNKEESKADTLPPVDETRVLGFKSTAELDYVHRRFPGQIEVFAQRVAAKSPSAADKRSSYDTTEAITLASEHDVKEEAILARKVRATQISAIHAAFSGKASDVPKDIIDETLLPRKLLR</sequence>
<dbReference type="RefSeq" id="XP_001416023.1">
    <property type="nucleotide sequence ID" value="XM_001415986.1"/>
</dbReference>
<evidence type="ECO:0000313" key="4">
    <source>
        <dbReference type="EMBL" id="ABO94315.1"/>
    </source>
</evidence>
<feature type="compositionally biased region" description="Polar residues" evidence="3">
    <location>
        <begin position="19"/>
        <end position="32"/>
    </location>
</feature>
<dbReference type="Gramene" id="ABO94315">
    <property type="protein sequence ID" value="ABO94315"/>
    <property type="gene ID" value="OSTLU_29254"/>
</dbReference>
<organism evidence="4 5">
    <name type="scientific">Ostreococcus lucimarinus (strain CCE9901)</name>
    <dbReference type="NCBI Taxonomy" id="436017"/>
    <lineage>
        <taxon>Eukaryota</taxon>
        <taxon>Viridiplantae</taxon>
        <taxon>Chlorophyta</taxon>
        <taxon>Mamiellophyceae</taxon>
        <taxon>Mamiellales</taxon>
        <taxon>Bathycoccaceae</taxon>
        <taxon>Ostreococcus</taxon>
    </lineage>
</organism>
<keyword evidence="5" id="KW-1185">Reference proteome</keyword>
<dbReference type="InterPro" id="IPR002110">
    <property type="entry name" value="Ankyrin_rpt"/>
</dbReference>
<dbReference type="HOGENOM" id="CLU_236812_0_0_1"/>
<dbReference type="GeneID" id="4999768"/>
<feature type="region of interest" description="Disordered" evidence="3">
    <location>
        <begin position="567"/>
        <end position="597"/>
    </location>
</feature>
<dbReference type="PANTHER" id="PTHR24189:SF50">
    <property type="entry name" value="ANKYRIN REPEAT AND SOCS BOX PROTEIN 2"/>
    <property type="match status" value="1"/>
</dbReference>
<reference evidence="4 5" key="1">
    <citation type="journal article" date="2007" name="Proc. Natl. Acad. Sci. U.S.A.">
        <title>The tiny eukaryote Ostreococcus provides genomic insights into the paradox of plankton speciation.</title>
        <authorList>
            <person name="Palenik B."/>
            <person name="Grimwood J."/>
            <person name="Aerts A."/>
            <person name="Rouze P."/>
            <person name="Salamov A."/>
            <person name="Putnam N."/>
            <person name="Dupont C."/>
            <person name="Jorgensen R."/>
            <person name="Derelle E."/>
            <person name="Rombauts S."/>
            <person name="Zhou K."/>
            <person name="Otillar R."/>
            <person name="Merchant S.S."/>
            <person name="Podell S."/>
            <person name="Gaasterland T."/>
            <person name="Napoli C."/>
            <person name="Gendler K."/>
            <person name="Manuell A."/>
            <person name="Tai V."/>
            <person name="Vallon O."/>
            <person name="Piganeau G."/>
            <person name="Jancek S."/>
            <person name="Heijde M."/>
            <person name="Jabbari K."/>
            <person name="Bowler C."/>
            <person name="Lohr M."/>
            <person name="Robbens S."/>
            <person name="Werner G."/>
            <person name="Dubchak I."/>
            <person name="Pazour G.J."/>
            <person name="Ren Q."/>
            <person name="Paulsen I."/>
            <person name="Delwiche C."/>
            <person name="Schmutz J."/>
            <person name="Rokhsar D."/>
            <person name="Van de Peer Y."/>
            <person name="Moreau H."/>
            <person name="Grigoriev I.V."/>
        </authorList>
    </citation>
    <scope>NUCLEOTIDE SEQUENCE [LARGE SCALE GENOMIC DNA]</scope>
    <source>
        <strain evidence="4 5">CCE9901</strain>
    </source>
</reference>
<accession>A4RS59</accession>
<evidence type="ECO:0000256" key="2">
    <source>
        <dbReference type="ARBA" id="ARBA00023043"/>
    </source>
</evidence>
<dbReference type="InterPro" id="IPR036770">
    <property type="entry name" value="Ankyrin_rpt-contain_sf"/>
</dbReference>
<feature type="compositionally biased region" description="Low complexity" evidence="3">
    <location>
        <begin position="1"/>
        <end position="11"/>
    </location>
</feature>
<gene>
    <name evidence="4" type="ORF">OSTLU_29254</name>
</gene>
<dbReference type="InterPro" id="IPR050745">
    <property type="entry name" value="Multifunctional_regulatory"/>
</dbReference>
<dbReference type="SMART" id="SM00248">
    <property type="entry name" value="ANK"/>
    <property type="match status" value="3"/>
</dbReference>
<dbReference type="EMBL" id="CP000581">
    <property type="protein sequence ID" value="ABO94315.1"/>
    <property type="molecule type" value="Genomic_DNA"/>
</dbReference>
<evidence type="ECO:0000256" key="3">
    <source>
        <dbReference type="SAM" id="MobiDB-lite"/>
    </source>
</evidence>
<keyword evidence="1" id="KW-0677">Repeat</keyword>
<dbReference type="Gene3D" id="1.25.40.20">
    <property type="entry name" value="Ankyrin repeat-containing domain"/>
    <property type="match status" value="1"/>
</dbReference>
<evidence type="ECO:0000313" key="5">
    <source>
        <dbReference type="Proteomes" id="UP000001568"/>
    </source>
</evidence>
<dbReference type="OrthoDB" id="10430795at2759"/>